<feature type="transmembrane region" description="Helical" evidence="1">
    <location>
        <begin position="39"/>
        <end position="57"/>
    </location>
</feature>
<gene>
    <name evidence="2" type="ORF">SAMEA2273876_04128</name>
</gene>
<evidence type="ECO:0000313" key="2">
    <source>
        <dbReference type="EMBL" id="SAQ02040.1"/>
    </source>
</evidence>
<keyword evidence="1" id="KW-1133">Transmembrane helix</keyword>
<name>A0A8G2A2F9_RAOPL</name>
<dbReference type="Proteomes" id="UP000078124">
    <property type="component" value="Unassembled WGS sequence"/>
</dbReference>
<comment type="caution">
    <text evidence="2">The sequence shown here is derived from an EMBL/GenBank/DDBJ whole genome shotgun (WGS) entry which is preliminary data.</text>
</comment>
<keyword evidence="1" id="KW-0472">Membrane</keyword>
<reference evidence="2 3" key="1">
    <citation type="submission" date="2016-05" db="EMBL/GenBank/DDBJ databases">
        <authorList>
            <consortium name="Pathogen Informatics"/>
        </authorList>
    </citation>
    <scope>NUCLEOTIDE SEQUENCE [LARGE SCALE GENOMIC DNA]</scope>
    <source>
        <strain evidence="2 3">2880STDY5682802</strain>
    </source>
</reference>
<evidence type="ECO:0000313" key="3">
    <source>
        <dbReference type="Proteomes" id="UP000078124"/>
    </source>
</evidence>
<dbReference type="AlphaFoldDB" id="A0A8G2A2F9"/>
<organism evidence="2 3">
    <name type="scientific">Raoultella planticola</name>
    <name type="common">Klebsiella planticola</name>
    <dbReference type="NCBI Taxonomy" id="575"/>
    <lineage>
        <taxon>Bacteria</taxon>
        <taxon>Pseudomonadati</taxon>
        <taxon>Pseudomonadota</taxon>
        <taxon>Gammaproteobacteria</taxon>
        <taxon>Enterobacterales</taxon>
        <taxon>Enterobacteriaceae</taxon>
        <taxon>Klebsiella/Raoultella group</taxon>
        <taxon>Raoultella</taxon>
    </lineage>
</organism>
<accession>A0A8G2A2F9</accession>
<proteinExistence type="predicted"/>
<feature type="transmembrane region" description="Helical" evidence="1">
    <location>
        <begin position="6"/>
        <end position="27"/>
    </location>
</feature>
<sequence length="61" mass="7024">MMHLLIISATVIFGLLTFIAVMSFMTWENCFRLLGRNCIIRMMIVLLIFSWANYFIFGGAA</sequence>
<protein>
    <submittedName>
        <fullName evidence="2">Uncharacterized protein</fullName>
    </submittedName>
</protein>
<keyword evidence="1" id="KW-0812">Transmembrane</keyword>
<dbReference type="EMBL" id="FLAC01000018">
    <property type="protein sequence ID" value="SAQ02040.1"/>
    <property type="molecule type" value="Genomic_DNA"/>
</dbReference>
<evidence type="ECO:0000256" key="1">
    <source>
        <dbReference type="SAM" id="Phobius"/>
    </source>
</evidence>